<name>A0A285NJ70_9AQUI</name>
<comment type="similarity">
    <text evidence="2">Belongs to the CDP-alcohol phosphatidyltransferase class-I family.</text>
</comment>
<dbReference type="AlphaFoldDB" id="A0A285NJ70"/>
<keyword evidence="3" id="KW-0472">Membrane</keyword>
<gene>
    <name evidence="4" type="ORF">SAMN06265182_1564</name>
</gene>
<dbReference type="GO" id="GO:0016020">
    <property type="term" value="C:membrane"/>
    <property type="evidence" value="ECO:0007669"/>
    <property type="project" value="InterPro"/>
</dbReference>
<dbReference type="GO" id="GO:0008654">
    <property type="term" value="P:phospholipid biosynthetic process"/>
    <property type="evidence" value="ECO:0007669"/>
    <property type="project" value="InterPro"/>
</dbReference>
<dbReference type="InterPro" id="IPR000462">
    <property type="entry name" value="CDP-OH_P_trans"/>
</dbReference>
<evidence type="ECO:0000313" key="4">
    <source>
        <dbReference type="EMBL" id="SNZ09552.1"/>
    </source>
</evidence>
<dbReference type="RefSeq" id="WP_097000725.1">
    <property type="nucleotide sequence ID" value="NZ_OBEI01000007.1"/>
</dbReference>
<dbReference type="EMBL" id="OBEI01000007">
    <property type="protein sequence ID" value="SNZ09552.1"/>
    <property type="molecule type" value="Genomic_DNA"/>
</dbReference>
<accession>A0A285NJ70</accession>
<dbReference type="Pfam" id="PF01066">
    <property type="entry name" value="CDP-OH_P_transf"/>
    <property type="match status" value="1"/>
</dbReference>
<dbReference type="Gene3D" id="1.20.120.1760">
    <property type="match status" value="1"/>
</dbReference>
<dbReference type="PROSITE" id="PS00379">
    <property type="entry name" value="CDP_ALCOHOL_P_TRANSF"/>
    <property type="match status" value="1"/>
</dbReference>
<evidence type="ECO:0000256" key="2">
    <source>
        <dbReference type="RuleBase" id="RU003750"/>
    </source>
</evidence>
<evidence type="ECO:0000256" key="3">
    <source>
        <dbReference type="SAM" id="Phobius"/>
    </source>
</evidence>
<keyword evidence="3" id="KW-0812">Transmembrane</keyword>
<dbReference type="InterPro" id="IPR048254">
    <property type="entry name" value="CDP_ALCOHOL_P_TRANSF_CS"/>
</dbReference>
<evidence type="ECO:0000256" key="1">
    <source>
        <dbReference type="ARBA" id="ARBA00022679"/>
    </source>
</evidence>
<feature type="transmembrane region" description="Helical" evidence="3">
    <location>
        <begin position="179"/>
        <end position="200"/>
    </location>
</feature>
<keyword evidence="1 2" id="KW-0808">Transferase</keyword>
<dbReference type="GO" id="GO:0016780">
    <property type="term" value="F:phosphotransferase activity, for other substituted phosphate groups"/>
    <property type="evidence" value="ECO:0007669"/>
    <property type="project" value="InterPro"/>
</dbReference>
<protein>
    <submittedName>
        <fullName evidence="4">Phosphatidylglycerophosphate synthase</fullName>
    </submittedName>
</protein>
<reference evidence="5" key="1">
    <citation type="submission" date="2017-09" db="EMBL/GenBank/DDBJ databases">
        <authorList>
            <person name="Varghese N."/>
            <person name="Submissions S."/>
        </authorList>
    </citation>
    <scope>NUCLEOTIDE SEQUENCE [LARGE SCALE GENOMIC DNA]</scope>
    <source>
        <strain evidence="5">DSM 15103</strain>
    </source>
</reference>
<dbReference type="OrthoDB" id="9790577at2"/>
<proteinExistence type="inferred from homology"/>
<keyword evidence="5" id="KW-1185">Reference proteome</keyword>
<feature type="transmembrane region" description="Helical" evidence="3">
    <location>
        <begin position="20"/>
        <end position="46"/>
    </location>
</feature>
<sequence>MNLTSKRKSLKKIYEPFGLIFVKAHITPNVITLISVAMGLLAAFSFYKERPLTAAFFLFLSGFFDLMDGIVARETEKSSKFGAVFDWLADKFVDGFVLFFIGITYSTPVLTALAVVVNMLHTFIKPVAYAEIGFANREKGKINDPLEGIGFFGRPETILAIIVFSILEHFHILGGLQTGFILITALMTLSLFQRVIYLYIKYNKDYD</sequence>
<dbReference type="InterPro" id="IPR043130">
    <property type="entry name" value="CDP-OH_PTrfase_TM_dom"/>
</dbReference>
<feature type="transmembrane region" description="Helical" evidence="3">
    <location>
        <begin position="52"/>
        <end position="71"/>
    </location>
</feature>
<organism evidence="4 5">
    <name type="scientific">Persephonella hydrogeniphila</name>
    <dbReference type="NCBI Taxonomy" id="198703"/>
    <lineage>
        <taxon>Bacteria</taxon>
        <taxon>Pseudomonadati</taxon>
        <taxon>Aquificota</taxon>
        <taxon>Aquificia</taxon>
        <taxon>Aquificales</taxon>
        <taxon>Hydrogenothermaceae</taxon>
        <taxon>Persephonella</taxon>
    </lineage>
</organism>
<evidence type="ECO:0000313" key="5">
    <source>
        <dbReference type="Proteomes" id="UP000219036"/>
    </source>
</evidence>
<keyword evidence="3" id="KW-1133">Transmembrane helix</keyword>
<dbReference type="Proteomes" id="UP000219036">
    <property type="component" value="Unassembled WGS sequence"/>
</dbReference>
<feature type="transmembrane region" description="Helical" evidence="3">
    <location>
        <begin position="92"/>
        <end position="117"/>
    </location>
</feature>